<gene>
    <name evidence="2" type="ORF">ACFQ08_44480</name>
</gene>
<dbReference type="Proteomes" id="UP001597024">
    <property type="component" value="Unassembled WGS sequence"/>
</dbReference>
<protein>
    <recommendedName>
        <fullName evidence="4">Non-ribosomal peptide synthetase</fullName>
    </recommendedName>
</protein>
<evidence type="ECO:0008006" key="4">
    <source>
        <dbReference type="Google" id="ProtNLM"/>
    </source>
</evidence>
<evidence type="ECO:0000313" key="2">
    <source>
        <dbReference type="EMBL" id="MFD0891651.1"/>
    </source>
</evidence>
<accession>A0ABW3E9F7</accession>
<feature type="non-terminal residue" evidence="2">
    <location>
        <position position="1"/>
    </location>
</feature>
<feature type="non-terminal residue" evidence="2">
    <location>
        <position position="192"/>
    </location>
</feature>
<keyword evidence="3" id="KW-1185">Reference proteome</keyword>
<proteinExistence type="predicted"/>
<evidence type="ECO:0000313" key="3">
    <source>
        <dbReference type="Proteomes" id="UP001597024"/>
    </source>
</evidence>
<comment type="caution">
    <text evidence="2">The sequence shown here is derived from an EMBL/GenBank/DDBJ whole genome shotgun (WGS) entry which is preliminary data.</text>
</comment>
<reference evidence="3" key="1">
    <citation type="journal article" date="2019" name="Int. J. Syst. Evol. Microbiol.">
        <title>The Global Catalogue of Microorganisms (GCM) 10K type strain sequencing project: providing services to taxonomists for standard genome sequencing and annotation.</title>
        <authorList>
            <consortium name="The Broad Institute Genomics Platform"/>
            <consortium name="The Broad Institute Genome Sequencing Center for Infectious Disease"/>
            <person name="Wu L."/>
            <person name="Ma J."/>
        </authorList>
    </citation>
    <scope>NUCLEOTIDE SEQUENCE [LARGE SCALE GENOMIC DNA]</scope>
    <source>
        <strain evidence="3">CCUG 62974</strain>
    </source>
</reference>
<sequence>RSGRDLALTALAAALAGEATGPVLLDVCEPDREDDLETVGNLTRVFPCLLDRETPTGALVRLDGSPPGDRRTAVGYGAARYDRPETAEVLDETPRATVLLTLGGAAQDGPPPVGYALAFTVRKTGDLEVAWTREADAGTARALLREWADRLESWAPRNPEPVPTAPGGALRSGTVMHSTPPSSTRERGGSRD</sequence>
<dbReference type="EMBL" id="JBHTHX010003364">
    <property type="protein sequence ID" value="MFD0891651.1"/>
    <property type="molecule type" value="Genomic_DNA"/>
</dbReference>
<organism evidence="2 3">
    <name type="scientific">Streptosporangium algeriense</name>
    <dbReference type="NCBI Taxonomy" id="1682748"/>
    <lineage>
        <taxon>Bacteria</taxon>
        <taxon>Bacillati</taxon>
        <taxon>Actinomycetota</taxon>
        <taxon>Actinomycetes</taxon>
        <taxon>Streptosporangiales</taxon>
        <taxon>Streptosporangiaceae</taxon>
        <taxon>Streptosporangium</taxon>
    </lineage>
</organism>
<feature type="region of interest" description="Disordered" evidence="1">
    <location>
        <begin position="152"/>
        <end position="192"/>
    </location>
</feature>
<name>A0ABW3E9F7_9ACTN</name>
<evidence type="ECO:0000256" key="1">
    <source>
        <dbReference type="SAM" id="MobiDB-lite"/>
    </source>
</evidence>